<dbReference type="PANTHER" id="PTHR47784:SF5">
    <property type="entry name" value="STEROL UPTAKE CONTROL PROTEIN 2"/>
    <property type="match status" value="1"/>
</dbReference>
<dbReference type="Pfam" id="PF11951">
    <property type="entry name" value="Fungal_trans_2"/>
    <property type="match status" value="1"/>
</dbReference>
<dbReference type="Proteomes" id="UP001243989">
    <property type="component" value="Unassembled WGS sequence"/>
</dbReference>
<gene>
    <name evidence="2" type="ORF">BDP81DRAFT_518000</name>
</gene>
<dbReference type="InterPro" id="IPR053157">
    <property type="entry name" value="Sterol_Uptake_Regulator"/>
</dbReference>
<reference evidence="2" key="1">
    <citation type="submission" date="2021-06" db="EMBL/GenBank/DDBJ databases">
        <title>Comparative genomics, transcriptomics and evolutionary studies reveal genomic signatures of adaptation to plant cell wall in hemibiotrophic fungi.</title>
        <authorList>
            <consortium name="DOE Joint Genome Institute"/>
            <person name="Baroncelli R."/>
            <person name="Diaz J.F."/>
            <person name="Benocci T."/>
            <person name="Peng M."/>
            <person name="Battaglia E."/>
            <person name="Haridas S."/>
            <person name="Andreopoulos W."/>
            <person name="Labutti K."/>
            <person name="Pangilinan J."/>
            <person name="Floch G.L."/>
            <person name="Makela M.R."/>
            <person name="Henrissat B."/>
            <person name="Grigoriev I.V."/>
            <person name="Crouch J.A."/>
            <person name="De Vries R.P."/>
            <person name="Sukno S.A."/>
            <person name="Thon M.R."/>
        </authorList>
    </citation>
    <scope>NUCLEOTIDE SEQUENCE</scope>
    <source>
        <strain evidence="2">CBS 102054</strain>
    </source>
</reference>
<evidence type="ECO:0000313" key="2">
    <source>
        <dbReference type="EMBL" id="KAK1636959.1"/>
    </source>
</evidence>
<name>A0AAI9ZU96_9PEZI</name>
<accession>A0AAI9ZU96</accession>
<evidence type="ECO:0008006" key="4">
    <source>
        <dbReference type="Google" id="ProtNLM"/>
    </source>
</evidence>
<organism evidence="2 3">
    <name type="scientific">Colletotrichum phormii</name>
    <dbReference type="NCBI Taxonomy" id="359342"/>
    <lineage>
        <taxon>Eukaryota</taxon>
        <taxon>Fungi</taxon>
        <taxon>Dikarya</taxon>
        <taxon>Ascomycota</taxon>
        <taxon>Pezizomycotina</taxon>
        <taxon>Sordariomycetes</taxon>
        <taxon>Hypocreomycetidae</taxon>
        <taxon>Glomerellales</taxon>
        <taxon>Glomerellaceae</taxon>
        <taxon>Colletotrichum</taxon>
        <taxon>Colletotrichum acutatum species complex</taxon>
    </lineage>
</organism>
<sequence>MRLLHHYNVVICPILEDEESTAVIWREVVPETAFSHEFLMHGLLALSALHYAQTHPAQHDEFALISSQHQDVALQAFTVKLQDVNEGSFEPYFFLATFPFIISMCSITCQHDAGAVIAPKDIAQSFMLSVETFSQSGPLGPLFGYTMPLPVGHAGPFQRRLDQLFELTRELNPTLEAMNAQSSCLLAIESLRTTYTACAADQSATRGRRIWLWPVSLPSFFADLISNHHHVALVILAHYAAFTRPFEHRQWTNKGWSTKMMAAVETALDEQWNTHIDVDDMDV</sequence>
<dbReference type="RefSeq" id="XP_060445566.1">
    <property type="nucleotide sequence ID" value="XM_060595923.1"/>
</dbReference>
<dbReference type="AlphaFoldDB" id="A0AAI9ZU96"/>
<dbReference type="GeneID" id="85480785"/>
<dbReference type="GO" id="GO:0001228">
    <property type="term" value="F:DNA-binding transcription activator activity, RNA polymerase II-specific"/>
    <property type="evidence" value="ECO:0007669"/>
    <property type="project" value="TreeGrafter"/>
</dbReference>
<evidence type="ECO:0000256" key="1">
    <source>
        <dbReference type="ARBA" id="ARBA00023242"/>
    </source>
</evidence>
<proteinExistence type="predicted"/>
<dbReference type="PANTHER" id="PTHR47784">
    <property type="entry name" value="STEROL UPTAKE CONTROL PROTEIN 2"/>
    <property type="match status" value="1"/>
</dbReference>
<dbReference type="InterPro" id="IPR021858">
    <property type="entry name" value="Fun_TF"/>
</dbReference>
<evidence type="ECO:0000313" key="3">
    <source>
        <dbReference type="Proteomes" id="UP001243989"/>
    </source>
</evidence>
<comment type="caution">
    <text evidence="2">The sequence shown here is derived from an EMBL/GenBank/DDBJ whole genome shotgun (WGS) entry which is preliminary data.</text>
</comment>
<keyword evidence="3" id="KW-1185">Reference proteome</keyword>
<keyword evidence="1" id="KW-0539">Nucleus</keyword>
<dbReference type="EMBL" id="JAHMHQ010000009">
    <property type="protein sequence ID" value="KAK1636959.1"/>
    <property type="molecule type" value="Genomic_DNA"/>
</dbReference>
<protein>
    <recommendedName>
        <fullName evidence="4">Sterol uptake control protein 2</fullName>
    </recommendedName>
</protein>